<dbReference type="Pfam" id="PF01612">
    <property type="entry name" value="DNA_pol_A_exo1"/>
    <property type="match status" value="1"/>
</dbReference>
<feature type="domain" description="5'-3' exonuclease" evidence="18">
    <location>
        <begin position="1"/>
        <end position="260"/>
    </location>
</feature>
<dbReference type="InterPro" id="IPR020046">
    <property type="entry name" value="5-3_exonucl_a-hlix_arch_N"/>
</dbReference>
<dbReference type="InterPro" id="IPR020045">
    <property type="entry name" value="DNA_polI_H3TH"/>
</dbReference>
<keyword evidence="13 16" id="KW-0234">DNA repair</keyword>
<organism evidence="20">
    <name type="scientific">Singulisphaera sp. Ch08</name>
    <dbReference type="NCBI Taxonomy" id="3120278"/>
    <lineage>
        <taxon>Bacteria</taxon>
        <taxon>Pseudomonadati</taxon>
        <taxon>Planctomycetota</taxon>
        <taxon>Planctomycetia</taxon>
        <taxon>Isosphaerales</taxon>
        <taxon>Isosphaeraceae</taxon>
        <taxon>Singulisphaera</taxon>
    </lineage>
</organism>
<proteinExistence type="inferred from homology"/>
<dbReference type="AlphaFoldDB" id="A0AAU7CP41"/>
<evidence type="ECO:0000256" key="11">
    <source>
        <dbReference type="ARBA" id="ARBA00022932"/>
    </source>
</evidence>
<dbReference type="GO" id="GO:0003887">
    <property type="term" value="F:DNA-directed DNA polymerase activity"/>
    <property type="evidence" value="ECO:0007669"/>
    <property type="project" value="UniProtKB-UniRule"/>
</dbReference>
<dbReference type="Pfam" id="PF01367">
    <property type="entry name" value="5_3_exonuc"/>
    <property type="match status" value="1"/>
</dbReference>
<comment type="catalytic activity">
    <reaction evidence="14 16">
        <text>DNA(n) + a 2'-deoxyribonucleoside 5'-triphosphate = DNA(n+1) + diphosphate</text>
        <dbReference type="Rhea" id="RHEA:22508"/>
        <dbReference type="Rhea" id="RHEA-COMP:17339"/>
        <dbReference type="Rhea" id="RHEA-COMP:17340"/>
        <dbReference type="ChEBI" id="CHEBI:33019"/>
        <dbReference type="ChEBI" id="CHEBI:61560"/>
        <dbReference type="ChEBI" id="CHEBI:173112"/>
        <dbReference type="EC" id="2.7.7.7"/>
    </reaction>
</comment>
<dbReference type="PROSITE" id="PS00447">
    <property type="entry name" value="DNA_POLYMERASE_A"/>
    <property type="match status" value="1"/>
</dbReference>
<dbReference type="InterPro" id="IPR002298">
    <property type="entry name" value="DNA_polymerase_A"/>
</dbReference>
<dbReference type="InterPro" id="IPR002562">
    <property type="entry name" value="3'-5'_exonuclease_dom"/>
</dbReference>
<evidence type="ECO:0000313" key="20">
    <source>
        <dbReference type="EMBL" id="XBH07223.1"/>
    </source>
</evidence>
<evidence type="ECO:0000259" key="18">
    <source>
        <dbReference type="SMART" id="SM00475"/>
    </source>
</evidence>
<dbReference type="PANTHER" id="PTHR10133:SF27">
    <property type="entry name" value="DNA POLYMERASE NU"/>
    <property type="match status" value="1"/>
</dbReference>
<dbReference type="InterPro" id="IPR001098">
    <property type="entry name" value="DNA-dir_DNA_pol_A_palm_dom"/>
</dbReference>
<dbReference type="SUPFAM" id="SSF53098">
    <property type="entry name" value="Ribonuclease H-like"/>
    <property type="match status" value="1"/>
</dbReference>
<comment type="function">
    <text evidence="16">In addition to polymerase activity, this DNA polymerase exhibits 3'-5' and 5'-3' exonuclease activity.</text>
</comment>
<dbReference type="FunFam" id="1.10.150.20:FF:000002">
    <property type="entry name" value="DNA polymerase I"/>
    <property type="match status" value="1"/>
</dbReference>
<dbReference type="NCBIfam" id="TIGR00593">
    <property type="entry name" value="pola"/>
    <property type="match status" value="1"/>
</dbReference>
<evidence type="ECO:0000256" key="12">
    <source>
        <dbReference type="ARBA" id="ARBA00023125"/>
    </source>
</evidence>
<evidence type="ECO:0000256" key="7">
    <source>
        <dbReference type="ARBA" id="ARBA00022722"/>
    </source>
</evidence>
<dbReference type="Pfam" id="PF02739">
    <property type="entry name" value="5_3_exonuc_N"/>
    <property type="match status" value="1"/>
</dbReference>
<dbReference type="RefSeq" id="WP_406700066.1">
    <property type="nucleotide sequence ID" value="NZ_CP155447.1"/>
</dbReference>
<dbReference type="Gene3D" id="3.30.420.10">
    <property type="entry name" value="Ribonuclease H-like superfamily/Ribonuclease H"/>
    <property type="match status" value="1"/>
</dbReference>
<dbReference type="Gene3D" id="1.20.1060.10">
    <property type="entry name" value="Taq DNA Polymerase, Chain T, domain 4"/>
    <property type="match status" value="1"/>
</dbReference>
<dbReference type="GO" id="GO:0008408">
    <property type="term" value="F:3'-5' exonuclease activity"/>
    <property type="evidence" value="ECO:0007669"/>
    <property type="project" value="UniProtKB-UniRule"/>
</dbReference>
<keyword evidence="4 16" id="KW-0808">Transferase</keyword>
<dbReference type="FunFam" id="1.20.1060.10:FF:000001">
    <property type="entry name" value="DNA polymerase I"/>
    <property type="match status" value="1"/>
</dbReference>
<dbReference type="GO" id="GO:0003677">
    <property type="term" value="F:DNA binding"/>
    <property type="evidence" value="ECO:0007669"/>
    <property type="project" value="UniProtKB-UniRule"/>
</dbReference>
<dbReference type="Pfam" id="PF00476">
    <property type="entry name" value="DNA_pol_A"/>
    <property type="match status" value="1"/>
</dbReference>
<dbReference type="InterPro" id="IPR036397">
    <property type="entry name" value="RNaseH_sf"/>
</dbReference>
<dbReference type="CDD" id="cd09859">
    <property type="entry name" value="PIN_53EXO"/>
    <property type="match status" value="1"/>
</dbReference>
<dbReference type="InterPro" id="IPR002421">
    <property type="entry name" value="5-3_exonuclease"/>
</dbReference>
<keyword evidence="11 16" id="KW-0239">DNA-directed DNA polymerase</keyword>
<dbReference type="EMBL" id="CP155447">
    <property type="protein sequence ID" value="XBH07223.1"/>
    <property type="molecule type" value="Genomic_DNA"/>
</dbReference>
<reference evidence="20" key="1">
    <citation type="submission" date="2024-05" db="EMBL/GenBank/DDBJ databases">
        <title>Planctomycetes of the genus Singulisphaera possess chitinolytic capabilities.</title>
        <authorList>
            <person name="Ivanova A."/>
        </authorList>
    </citation>
    <scope>NUCLEOTIDE SEQUENCE</scope>
    <source>
        <strain evidence="20">Ch08T</strain>
    </source>
</reference>
<keyword evidence="5 16" id="KW-0548">Nucleotidyltransferase</keyword>
<dbReference type="Gene3D" id="3.40.50.1010">
    <property type="entry name" value="5'-nuclease"/>
    <property type="match status" value="1"/>
</dbReference>
<evidence type="ECO:0000256" key="4">
    <source>
        <dbReference type="ARBA" id="ARBA00022679"/>
    </source>
</evidence>
<evidence type="ECO:0000256" key="14">
    <source>
        <dbReference type="ARBA" id="ARBA00049244"/>
    </source>
</evidence>
<dbReference type="CDD" id="cd06139">
    <property type="entry name" value="DNA_polA_I_Ecoli_like_exo"/>
    <property type="match status" value="1"/>
</dbReference>
<evidence type="ECO:0000256" key="8">
    <source>
        <dbReference type="ARBA" id="ARBA00022763"/>
    </source>
</evidence>
<dbReference type="Gene3D" id="1.10.150.20">
    <property type="entry name" value="5' to 3' exonuclease, C-terminal subdomain"/>
    <property type="match status" value="2"/>
</dbReference>
<evidence type="ECO:0000256" key="16">
    <source>
        <dbReference type="RuleBase" id="RU004460"/>
    </source>
</evidence>
<dbReference type="InterPro" id="IPR019760">
    <property type="entry name" value="DNA-dir_DNA_pol_A_CS"/>
</dbReference>
<accession>A0AAU7CP41</accession>
<dbReference type="CDD" id="cd09898">
    <property type="entry name" value="H3TH_53EXO"/>
    <property type="match status" value="1"/>
</dbReference>
<sequence length="897" mass="99457">MKPRPTLYILDAYSLIYQVFHAIPLMTGPAGQPTQAVFGIFRDLVNLVRDRKPDYLAAAFDGAGRVFRSDLYPEYKAQRSAMPEELVPQIPVIRRVFDGFRVPVLMEVGAEADDVIATVSRRAEEQGLDVVICTADKDARQLLNDHVRIFNLRTQKFLDVAGLKSDWGIRPDQVVDLLSLTGDTADNVPGIPGIGLKTGAKLLEEFGDLETLLANVEKVSGAKRKENLRQFAETARLARSLIVLRDDLKLDLDWEGLKTTAPDTKQLKALCIESGFHRFLTELPEDEKLPEAVWQTDYRIVDTPELLREFVAELAEQPRFCVDTETTAIDPLRADLVGLAFSWAEGVAHYLPVRGPMWDKHLDLATTLEALRPILTGDSSEKIGQNLKYDMLVLSRYGIELGGPISDTMVLSYLLESGERNHNLDQLAHRFLDHTMVPISELIGKGKTQKTMDQVEVARVANYAGEDADATWRLEAILAAKVREEGLWPLYAELERPLITVLAKMETAGIKVDVPLLSRLSKEFGDRLNTIEAEIFTLAGHPFNIGSGPQLRQVLFEELKLPSLQKTPGGEPSTAQEVLEELAAKHPLPRLLIQHRQLAKLKSTYLDSLPALVHPRDGRVHASFNQGVTATGRLSSSDPNLQNIPVRTEDGRQIRQAFVAGTEGWSLLTADYSQIELRILAHYSGDPALRQAFADDHDIHRVVASRIFGVTESAVDASMRRVAKTVNFGVLYGLSPYGLAGRLGISQPDAAAFIEAYFQEYEGVDTFITRTLETALATGRVETILGRRRPINGIKNTTGHNRNVAERTAVNTVIQGSAADLIKRAMLAVDHELRSQGLQARMLLQIHDELIFEAPNEEIARLAPLVRDAMTNALKLDVPLKVDLAAGPNWLDVQTVS</sequence>
<gene>
    <name evidence="16 20" type="primary">polA</name>
    <name evidence="20" type="ORF">V5E97_14610</name>
</gene>
<dbReference type="SUPFAM" id="SSF47807">
    <property type="entry name" value="5' to 3' exonuclease, C-terminal subdomain"/>
    <property type="match status" value="1"/>
</dbReference>
<dbReference type="GO" id="GO:0006261">
    <property type="term" value="P:DNA-templated DNA replication"/>
    <property type="evidence" value="ECO:0007669"/>
    <property type="project" value="UniProtKB-UniRule"/>
</dbReference>
<feature type="domain" description="3'-5' exonuclease" evidence="17">
    <location>
        <begin position="298"/>
        <end position="483"/>
    </location>
</feature>
<dbReference type="CDD" id="cd08637">
    <property type="entry name" value="DNA_pol_A_pol_I_C"/>
    <property type="match status" value="1"/>
</dbReference>
<dbReference type="SMART" id="SM00279">
    <property type="entry name" value="HhH2"/>
    <property type="match status" value="1"/>
</dbReference>
<dbReference type="InterPro" id="IPR036279">
    <property type="entry name" value="5-3_exonuclease_C_sf"/>
</dbReference>
<evidence type="ECO:0000259" key="19">
    <source>
        <dbReference type="SMART" id="SM00482"/>
    </source>
</evidence>
<evidence type="ECO:0000256" key="15">
    <source>
        <dbReference type="NCBIfam" id="TIGR00593"/>
    </source>
</evidence>
<evidence type="ECO:0000256" key="9">
    <source>
        <dbReference type="ARBA" id="ARBA00022801"/>
    </source>
</evidence>
<dbReference type="InterPro" id="IPR008918">
    <property type="entry name" value="HhH2"/>
</dbReference>
<evidence type="ECO:0000256" key="6">
    <source>
        <dbReference type="ARBA" id="ARBA00022705"/>
    </source>
</evidence>
<dbReference type="SUPFAM" id="SSF88723">
    <property type="entry name" value="PIN domain-like"/>
    <property type="match status" value="1"/>
</dbReference>
<dbReference type="GO" id="GO:0006302">
    <property type="term" value="P:double-strand break repair"/>
    <property type="evidence" value="ECO:0007669"/>
    <property type="project" value="TreeGrafter"/>
</dbReference>
<feature type="domain" description="DNA-directed DNA polymerase family A palm" evidence="19">
    <location>
        <begin position="651"/>
        <end position="858"/>
    </location>
</feature>
<evidence type="ECO:0000256" key="1">
    <source>
        <dbReference type="ARBA" id="ARBA00007705"/>
    </source>
</evidence>
<name>A0AAU7CP41_9BACT</name>
<dbReference type="EC" id="2.7.7.7" evidence="2 15"/>
<keyword evidence="12 16" id="KW-0238">DNA-binding</keyword>
<dbReference type="SMART" id="SM00474">
    <property type="entry name" value="35EXOc"/>
    <property type="match status" value="1"/>
</dbReference>
<dbReference type="PRINTS" id="PR00868">
    <property type="entry name" value="DNAPOLI"/>
</dbReference>
<evidence type="ECO:0000256" key="10">
    <source>
        <dbReference type="ARBA" id="ARBA00022839"/>
    </source>
</evidence>
<keyword evidence="8 16" id="KW-0227">DNA damage</keyword>
<keyword evidence="7" id="KW-0540">Nuclease</keyword>
<dbReference type="InterPro" id="IPR043502">
    <property type="entry name" value="DNA/RNA_pol_sf"/>
</dbReference>
<dbReference type="InterPro" id="IPR018320">
    <property type="entry name" value="DNA_polymerase_1"/>
</dbReference>
<evidence type="ECO:0000259" key="17">
    <source>
        <dbReference type="SMART" id="SM00474"/>
    </source>
</evidence>
<dbReference type="GO" id="GO:0008409">
    <property type="term" value="F:5'-3' exonuclease activity"/>
    <property type="evidence" value="ECO:0007669"/>
    <property type="project" value="UniProtKB-UniRule"/>
</dbReference>
<dbReference type="InterPro" id="IPR012337">
    <property type="entry name" value="RNaseH-like_sf"/>
</dbReference>
<keyword evidence="10 16" id="KW-0269">Exonuclease</keyword>
<dbReference type="InterPro" id="IPR029060">
    <property type="entry name" value="PIN-like_dom_sf"/>
</dbReference>
<dbReference type="SMART" id="SM00475">
    <property type="entry name" value="53EXOc"/>
    <property type="match status" value="1"/>
</dbReference>
<keyword evidence="6 16" id="KW-0235">DNA replication</keyword>
<dbReference type="PANTHER" id="PTHR10133">
    <property type="entry name" value="DNA POLYMERASE I"/>
    <property type="match status" value="1"/>
</dbReference>
<dbReference type="SUPFAM" id="SSF56672">
    <property type="entry name" value="DNA/RNA polymerases"/>
    <property type="match status" value="1"/>
</dbReference>
<keyword evidence="9 16" id="KW-0378">Hydrolase</keyword>
<dbReference type="NCBIfam" id="NF004397">
    <property type="entry name" value="PRK05755.1"/>
    <property type="match status" value="1"/>
</dbReference>
<evidence type="ECO:0000256" key="13">
    <source>
        <dbReference type="ARBA" id="ARBA00023204"/>
    </source>
</evidence>
<evidence type="ECO:0000256" key="5">
    <source>
        <dbReference type="ARBA" id="ARBA00022695"/>
    </source>
</evidence>
<protein>
    <recommendedName>
        <fullName evidence="3 15">DNA polymerase I</fullName>
        <ecNumber evidence="2 15">2.7.7.7</ecNumber>
    </recommendedName>
</protein>
<dbReference type="FunFam" id="1.10.150.20:FF:000003">
    <property type="entry name" value="DNA polymerase I"/>
    <property type="match status" value="1"/>
</dbReference>
<evidence type="ECO:0000256" key="3">
    <source>
        <dbReference type="ARBA" id="ARBA00020311"/>
    </source>
</evidence>
<comment type="similarity">
    <text evidence="1 16">Belongs to the DNA polymerase type-A family.</text>
</comment>
<dbReference type="Gene3D" id="3.30.70.370">
    <property type="match status" value="1"/>
</dbReference>
<dbReference type="SMART" id="SM00482">
    <property type="entry name" value="POLAc"/>
    <property type="match status" value="1"/>
</dbReference>
<evidence type="ECO:0000256" key="2">
    <source>
        <dbReference type="ARBA" id="ARBA00012417"/>
    </source>
</evidence>